<comment type="subcellular location">
    <subcellularLocation>
        <location evidence="1">Cell envelope</location>
    </subcellularLocation>
</comment>
<dbReference type="InterPro" id="IPR030678">
    <property type="entry name" value="Peptide/Ni-bd"/>
</dbReference>
<dbReference type="SUPFAM" id="SSF53850">
    <property type="entry name" value="Periplasmic binding protein-like II"/>
    <property type="match status" value="1"/>
</dbReference>
<dbReference type="GO" id="GO:0015833">
    <property type="term" value="P:peptide transport"/>
    <property type="evidence" value="ECO:0007669"/>
    <property type="project" value="TreeGrafter"/>
</dbReference>
<dbReference type="PANTHER" id="PTHR30290:SF10">
    <property type="entry name" value="PERIPLASMIC OLIGOPEPTIDE-BINDING PROTEIN-RELATED"/>
    <property type="match status" value="1"/>
</dbReference>
<dbReference type="AlphaFoldDB" id="A0A5K8AAI5"/>
<keyword evidence="4" id="KW-0732">Signal</keyword>
<feature type="domain" description="Solute-binding protein family 5" evidence="5">
    <location>
        <begin position="66"/>
        <end position="413"/>
    </location>
</feature>
<dbReference type="GO" id="GO:0030288">
    <property type="term" value="C:outer membrane-bounded periplasmic space"/>
    <property type="evidence" value="ECO:0007669"/>
    <property type="project" value="UniProtKB-ARBA"/>
</dbReference>
<evidence type="ECO:0000256" key="1">
    <source>
        <dbReference type="ARBA" id="ARBA00004196"/>
    </source>
</evidence>
<reference evidence="6 7" key="1">
    <citation type="submission" date="2019-11" db="EMBL/GenBank/DDBJ databases">
        <title>Comparative genomics of hydrocarbon-degrading Desulfosarcina strains.</title>
        <authorList>
            <person name="Watanabe M."/>
            <person name="Kojima H."/>
            <person name="Fukui M."/>
        </authorList>
    </citation>
    <scope>NUCLEOTIDE SEQUENCE [LARGE SCALE GENOMIC DNA]</scope>
    <source>
        <strain evidence="7">oXyS1</strain>
    </source>
</reference>
<evidence type="ECO:0000313" key="6">
    <source>
        <dbReference type="EMBL" id="BBO89605.1"/>
    </source>
</evidence>
<dbReference type="GO" id="GO:1904680">
    <property type="term" value="F:peptide transmembrane transporter activity"/>
    <property type="evidence" value="ECO:0007669"/>
    <property type="project" value="TreeGrafter"/>
</dbReference>
<dbReference type="PIRSF" id="PIRSF002741">
    <property type="entry name" value="MppA"/>
    <property type="match status" value="1"/>
</dbReference>
<evidence type="ECO:0000313" key="7">
    <source>
        <dbReference type="Proteomes" id="UP000422108"/>
    </source>
</evidence>
<accession>A0A5K8AAI5</accession>
<dbReference type="PANTHER" id="PTHR30290">
    <property type="entry name" value="PERIPLASMIC BINDING COMPONENT OF ABC TRANSPORTER"/>
    <property type="match status" value="1"/>
</dbReference>
<dbReference type="Pfam" id="PF00496">
    <property type="entry name" value="SBP_bac_5"/>
    <property type="match status" value="1"/>
</dbReference>
<protein>
    <recommendedName>
        <fullName evidence="5">Solute-binding protein family 5 domain-containing protein</fullName>
    </recommendedName>
</protein>
<keyword evidence="7" id="KW-1185">Reference proteome</keyword>
<proteinExistence type="inferred from homology"/>
<dbReference type="Proteomes" id="UP000422108">
    <property type="component" value="Chromosome"/>
</dbReference>
<organism evidence="6 7">
    <name type="scientific">Desulfosarcina ovata subsp. ovata</name>
    <dbReference type="NCBI Taxonomy" id="2752305"/>
    <lineage>
        <taxon>Bacteria</taxon>
        <taxon>Pseudomonadati</taxon>
        <taxon>Thermodesulfobacteriota</taxon>
        <taxon>Desulfobacteria</taxon>
        <taxon>Desulfobacterales</taxon>
        <taxon>Desulfosarcinaceae</taxon>
        <taxon>Desulfosarcina</taxon>
    </lineage>
</organism>
<dbReference type="EMBL" id="AP021879">
    <property type="protein sequence ID" value="BBO89605.1"/>
    <property type="molecule type" value="Genomic_DNA"/>
</dbReference>
<evidence type="ECO:0000256" key="4">
    <source>
        <dbReference type="ARBA" id="ARBA00022729"/>
    </source>
</evidence>
<dbReference type="RefSeq" id="WP_162458935.1">
    <property type="nucleotide sequence ID" value="NZ_AP021879.1"/>
</dbReference>
<dbReference type="InterPro" id="IPR000914">
    <property type="entry name" value="SBP_5_dom"/>
</dbReference>
<dbReference type="GO" id="GO:0043190">
    <property type="term" value="C:ATP-binding cassette (ABC) transporter complex"/>
    <property type="evidence" value="ECO:0007669"/>
    <property type="project" value="InterPro"/>
</dbReference>
<keyword evidence="3" id="KW-0813">Transport</keyword>
<evidence type="ECO:0000256" key="2">
    <source>
        <dbReference type="ARBA" id="ARBA00005695"/>
    </source>
</evidence>
<comment type="similarity">
    <text evidence="2">Belongs to the bacterial solute-binding protein 5 family.</text>
</comment>
<dbReference type="Gene3D" id="3.40.190.10">
    <property type="entry name" value="Periplasmic binding protein-like II"/>
    <property type="match status" value="1"/>
</dbReference>
<dbReference type="InterPro" id="IPR039424">
    <property type="entry name" value="SBP_5"/>
</dbReference>
<dbReference type="Gene3D" id="3.10.105.10">
    <property type="entry name" value="Dipeptide-binding Protein, Domain 3"/>
    <property type="match status" value="1"/>
</dbReference>
<sequence>MIRVTKQSVFIPMAYAVLMVILNWGVCHGDDTQTLVMGAQKDFMAVYEGKHLIFESLASPDAVGHIQPQLAESWTISPDAKTWTFVMRKGVRYHDGAAFNAASAKFNLQRAMVDAYWAKYVDDITVLDEFILKVSLNTCFPTFLLDMAGVAQPESFISPTAVDPSGDPAGRIVQYAGTGPFKLADYRKDRDATLIRNPDYWGKPALLDRIVWTYTPEPYAQIMALKAGELDIIGVPEHHSSVPFMKLGELSSNPELVVTTQSYGRYQVLEFNCRKAPFDDQRARKALNCAIDRETMVRSLFGDITDPCGLITDPKFVWGPSNINVGYRYDPETAEHLLQEAGWVDNDGDGILDKDGRPFDINLLVTTGEANGDMIALVVQSQLKKMGIRMRIETSMDGTGKQMSGTYDLFLHHSGCLPSIPGGIGIGGKYYSAGGWPYAFHSKALDELIEAAFTTTAPVKQRRKCDDIWRLLHDANPCIPLYDVTKAVVMNKKVKGFRHGPTMFDMDLTGVFIHP</sequence>
<evidence type="ECO:0000259" key="5">
    <source>
        <dbReference type="Pfam" id="PF00496"/>
    </source>
</evidence>
<gene>
    <name evidence="6" type="ORF">DSCOOX_27850</name>
</gene>
<name>A0A5K8AAI5_9BACT</name>
<evidence type="ECO:0000256" key="3">
    <source>
        <dbReference type="ARBA" id="ARBA00022448"/>
    </source>
</evidence>